<accession>A0AAV1SI47</accession>
<organism evidence="1 2">
    <name type="scientific">Dovyalis caffra</name>
    <dbReference type="NCBI Taxonomy" id="77055"/>
    <lineage>
        <taxon>Eukaryota</taxon>
        <taxon>Viridiplantae</taxon>
        <taxon>Streptophyta</taxon>
        <taxon>Embryophyta</taxon>
        <taxon>Tracheophyta</taxon>
        <taxon>Spermatophyta</taxon>
        <taxon>Magnoliopsida</taxon>
        <taxon>eudicotyledons</taxon>
        <taxon>Gunneridae</taxon>
        <taxon>Pentapetalae</taxon>
        <taxon>rosids</taxon>
        <taxon>fabids</taxon>
        <taxon>Malpighiales</taxon>
        <taxon>Salicaceae</taxon>
        <taxon>Flacourtieae</taxon>
        <taxon>Dovyalis</taxon>
    </lineage>
</organism>
<gene>
    <name evidence="1" type="ORF">DCAF_LOCUS22823</name>
</gene>
<reference evidence="1 2" key="1">
    <citation type="submission" date="2024-01" db="EMBL/GenBank/DDBJ databases">
        <authorList>
            <person name="Waweru B."/>
        </authorList>
    </citation>
    <scope>NUCLEOTIDE SEQUENCE [LARGE SCALE GENOMIC DNA]</scope>
</reference>
<comment type="caution">
    <text evidence="1">The sequence shown here is derived from an EMBL/GenBank/DDBJ whole genome shotgun (WGS) entry which is preliminary data.</text>
</comment>
<dbReference type="AlphaFoldDB" id="A0AAV1SI47"/>
<protein>
    <submittedName>
        <fullName evidence="1">Uncharacterized protein</fullName>
    </submittedName>
</protein>
<proteinExistence type="predicted"/>
<name>A0AAV1SI47_9ROSI</name>
<sequence length="77" mass="8582">MSARLRASFLGKASYICTYQFSEGRHCTSRTRRVSHSAKARSSLYQTSGGQGTGHPELLVYTWMVAQTQVSSRAEHN</sequence>
<evidence type="ECO:0000313" key="2">
    <source>
        <dbReference type="Proteomes" id="UP001314170"/>
    </source>
</evidence>
<dbReference type="Proteomes" id="UP001314170">
    <property type="component" value="Unassembled WGS sequence"/>
</dbReference>
<keyword evidence="2" id="KW-1185">Reference proteome</keyword>
<dbReference type="EMBL" id="CAWUPB010001184">
    <property type="protein sequence ID" value="CAK7350097.1"/>
    <property type="molecule type" value="Genomic_DNA"/>
</dbReference>
<evidence type="ECO:0000313" key="1">
    <source>
        <dbReference type="EMBL" id="CAK7350097.1"/>
    </source>
</evidence>